<comment type="function">
    <text evidence="8">Involved in the cellular defense against the biological effects of O6-methylguanine (O6-MeG) and O4-methylthymine (O4-MeT) in DNA. Repairs the methylated nucleobase in DNA by stoichiometrically transferring the methyl group to a cysteine residue in the enzyme. This is a suicide reaction: the enzyme is irreversibly inactivated.</text>
</comment>
<dbReference type="GO" id="GO:0005737">
    <property type="term" value="C:cytoplasm"/>
    <property type="evidence" value="ECO:0007669"/>
    <property type="project" value="UniProtKB-SubCell"/>
</dbReference>
<evidence type="ECO:0000256" key="8">
    <source>
        <dbReference type="HAMAP-Rule" id="MF_00772"/>
    </source>
</evidence>
<dbReference type="InterPro" id="IPR023546">
    <property type="entry name" value="MGMT"/>
</dbReference>
<keyword evidence="11" id="KW-1185">Reference proteome</keyword>
<name>A0A7W7AZ49_9SPHN</name>
<dbReference type="AlphaFoldDB" id="A0A7W7AZ49"/>
<evidence type="ECO:0000313" key="10">
    <source>
        <dbReference type="EMBL" id="MBB4630914.1"/>
    </source>
</evidence>
<dbReference type="CDD" id="cd06445">
    <property type="entry name" value="ATase"/>
    <property type="match status" value="1"/>
</dbReference>
<dbReference type="PROSITE" id="PS00374">
    <property type="entry name" value="MGMT"/>
    <property type="match status" value="1"/>
</dbReference>
<evidence type="ECO:0000256" key="4">
    <source>
        <dbReference type="ARBA" id="ARBA00022679"/>
    </source>
</evidence>
<evidence type="ECO:0000259" key="9">
    <source>
        <dbReference type="Pfam" id="PF01035"/>
    </source>
</evidence>
<dbReference type="GO" id="GO:0032259">
    <property type="term" value="P:methylation"/>
    <property type="evidence" value="ECO:0007669"/>
    <property type="project" value="UniProtKB-KW"/>
</dbReference>
<dbReference type="Pfam" id="PF01035">
    <property type="entry name" value="DNA_binding_1"/>
    <property type="match status" value="1"/>
</dbReference>
<keyword evidence="5 8" id="KW-0227">DNA damage</keyword>
<keyword evidence="6 8" id="KW-0234">DNA repair</keyword>
<dbReference type="GO" id="GO:0003908">
    <property type="term" value="F:methylated-DNA-[protein]-cysteine S-methyltransferase activity"/>
    <property type="evidence" value="ECO:0007669"/>
    <property type="project" value="UniProtKB-UniRule"/>
</dbReference>
<dbReference type="Gene3D" id="1.10.10.10">
    <property type="entry name" value="Winged helix-like DNA-binding domain superfamily/Winged helix DNA-binding domain"/>
    <property type="match status" value="1"/>
</dbReference>
<comment type="similarity">
    <text evidence="8">Belongs to the MGMT family.</text>
</comment>
<dbReference type="InterPro" id="IPR036217">
    <property type="entry name" value="MethylDNA_cys_MeTrfase_DNAb"/>
</dbReference>
<evidence type="ECO:0000256" key="7">
    <source>
        <dbReference type="ARBA" id="ARBA00049348"/>
    </source>
</evidence>
<comment type="subcellular location">
    <subcellularLocation>
        <location evidence="8">Cytoplasm</location>
    </subcellularLocation>
</comment>
<keyword evidence="3 8" id="KW-0489">Methyltransferase</keyword>
<dbReference type="GO" id="GO:0006307">
    <property type="term" value="P:DNA alkylation repair"/>
    <property type="evidence" value="ECO:0007669"/>
    <property type="project" value="UniProtKB-UniRule"/>
</dbReference>
<evidence type="ECO:0000256" key="6">
    <source>
        <dbReference type="ARBA" id="ARBA00023204"/>
    </source>
</evidence>
<comment type="miscellaneous">
    <text evidence="8">This enzyme catalyzes only one turnover and therefore is not strictly catalytic. According to one definition, an enzyme is a biocatalyst that acts repeatedly and over many reaction cycles.</text>
</comment>
<dbReference type="FunFam" id="1.10.10.10:FF:000337">
    <property type="entry name" value="Methylated-DNA--protein-cysteine methyltransferase"/>
    <property type="match status" value="1"/>
</dbReference>
<dbReference type="Proteomes" id="UP000566324">
    <property type="component" value="Unassembled WGS sequence"/>
</dbReference>
<protein>
    <recommendedName>
        <fullName evidence="8">Methylated-DNA--protein-cysteine methyltransferase</fullName>
        <ecNumber evidence="8">2.1.1.63</ecNumber>
    </recommendedName>
    <alternativeName>
        <fullName evidence="8">6-O-methylguanine-DNA methyltransferase</fullName>
        <shortName evidence="8">MGMT</shortName>
    </alternativeName>
    <alternativeName>
        <fullName evidence="8">O-6-methylguanine-DNA-alkyltransferase</fullName>
    </alternativeName>
</protein>
<dbReference type="InterPro" id="IPR001497">
    <property type="entry name" value="MethylDNA_cys_MeTrfase_AS"/>
</dbReference>
<proteinExistence type="inferred from homology"/>
<comment type="caution">
    <text evidence="10">The sequence shown here is derived from an EMBL/GenBank/DDBJ whole genome shotgun (WGS) entry which is preliminary data.</text>
</comment>
<comment type="catalytic activity">
    <reaction evidence="7 8">
        <text>a 6-O-methyl-2'-deoxyguanosine in DNA + L-cysteinyl-[protein] = S-methyl-L-cysteinyl-[protein] + a 2'-deoxyguanosine in DNA</text>
        <dbReference type="Rhea" id="RHEA:24000"/>
        <dbReference type="Rhea" id="RHEA-COMP:10131"/>
        <dbReference type="Rhea" id="RHEA-COMP:10132"/>
        <dbReference type="Rhea" id="RHEA-COMP:11367"/>
        <dbReference type="Rhea" id="RHEA-COMP:11368"/>
        <dbReference type="ChEBI" id="CHEBI:29950"/>
        <dbReference type="ChEBI" id="CHEBI:82612"/>
        <dbReference type="ChEBI" id="CHEBI:85445"/>
        <dbReference type="ChEBI" id="CHEBI:85448"/>
        <dbReference type="EC" id="2.1.1.63"/>
    </reaction>
</comment>
<dbReference type="HAMAP" id="MF_00772">
    <property type="entry name" value="OGT"/>
    <property type="match status" value="1"/>
</dbReference>
<dbReference type="SUPFAM" id="SSF46767">
    <property type="entry name" value="Methylated DNA-protein cysteine methyltransferase, C-terminal domain"/>
    <property type="match status" value="1"/>
</dbReference>
<evidence type="ECO:0000256" key="5">
    <source>
        <dbReference type="ARBA" id="ARBA00022763"/>
    </source>
</evidence>
<dbReference type="EC" id="2.1.1.63" evidence="8"/>
<sequence length="184" mass="19388">MQRSTRQTLAAARIDTPTGEMLCVWGVDGRVRALEWVDKEDRFQALLARYQGPDTILELNETPPAGVSRALAAYFGGDFAATAAIEVDPGGTPFQKEAWAALRRIPPGETRTYAQQAAAIGRPAAVRAVGAANGANPVSIIVPCHRVIGADGSLTGFGGGIERKRWLLAHEGAVLAAVQPGLFG</sequence>
<dbReference type="InterPro" id="IPR014048">
    <property type="entry name" value="MethylDNA_cys_MeTrfase_DNA-bd"/>
</dbReference>
<dbReference type="NCBIfam" id="TIGR00589">
    <property type="entry name" value="ogt"/>
    <property type="match status" value="1"/>
</dbReference>
<reference evidence="10 11" key="1">
    <citation type="submission" date="2020-08" db="EMBL/GenBank/DDBJ databases">
        <title>Genomic Encyclopedia of Type Strains, Phase IV (KMG-IV): sequencing the most valuable type-strain genomes for metagenomic binning, comparative biology and taxonomic classification.</title>
        <authorList>
            <person name="Goeker M."/>
        </authorList>
    </citation>
    <scope>NUCLEOTIDE SEQUENCE [LARGE SCALE GENOMIC DNA]</scope>
    <source>
        <strain evidence="10 11">DSM 17328</strain>
    </source>
</reference>
<evidence type="ECO:0000256" key="1">
    <source>
        <dbReference type="ARBA" id="ARBA00001286"/>
    </source>
</evidence>
<organism evidence="10 11">
    <name type="scientific">Sphingosinicella soli</name>
    <dbReference type="NCBI Taxonomy" id="333708"/>
    <lineage>
        <taxon>Bacteria</taxon>
        <taxon>Pseudomonadati</taxon>
        <taxon>Pseudomonadota</taxon>
        <taxon>Alphaproteobacteria</taxon>
        <taxon>Sphingomonadales</taxon>
        <taxon>Sphingosinicellaceae</taxon>
        <taxon>Sphingosinicella</taxon>
    </lineage>
</organism>
<accession>A0A7W7AZ49</accession>
<evidence type="ECO:0000256" key="2">
    <source>
        <dbReference type="ARBA" id="ARBA00022490"/>
    </source>
</evidence>
<keyword evidence="2 8" id="KW-0963">Cytoplasm</keyword>
<keyword evidence="4 8" id="KW-0808">Transferase</keyword>
<gene>
    <name evidence="10" type="ORF">GGQ98_000519</name>
</gene>
<dbReference type="PANTHER" id="PTHR10815">
    <property type="entry name" value="METHYLATED-DNA--PROTEIN-CYSTEINE METHYLTRANSFERASE"/>
    <property type="match status" value="1"/>
</dbReference>
<dbReference type="InterPro" id="IPR036388">
    <property type="entry name" value="WH-like_DNA-bd_sf"/>
</dbReference>
<dbReference type="PANTHER" id="PTHR10815:SF5">
    <property type="entry name" value="METHYLATED-DNA--PROTEIN-CYSTEINE METHYLTRANSFERASE"/>
    <property type="match status" value="1"/>
</dbReference>
<comment type="catalytic activity">
    <reaction evidence="1 8">
        <text>a 4-O-methyl-thymidine in DNA + L-cysteinyl-[protein] = a thymidine in DNA + S-methyl-L-cysteinyl-[protein]</text>
        <dbReference type="Rhea" id="RHEA:53428"/>
        <dbReference type="Rhea" id="RHEA-COMP:10131"/>
        <dbReference type="Rhea" id="RHEA-COMP:10132"/>
        <dbReference type="Rhea" id="RHEA-COMP:13555"/>
        <dbReference type="Rhea" id="RHEA-COMP:13556"/>
        <dbReference type="ChEBI" id="CHEBI:29950"/>
        <dbReference type="ChEBI" id="CHEBI:82612"/>
        <dbReference type="ChEBI" id="CHEBI:137386"/>
        <dbReference type="ChEBI" id="CHEBI:137387"/>
        <dbReference type="EC" id="2.1.1.63"/>
    </reaction>
</comment>
<dbReference type="EMBL" id="JACHNZ010000004">
    <property type="protein sequence ID" value="MBB4630914.1"/>
    <property type="molecule type" value="Genomic_DNA"/>
</dbReference>
<feature type="domain" description="Methylated-DNA-[protein]-cysteine S-methyltransferase DNA binding" evidence="9">
    <location>
        <begin position="93"/>
        <end position="173"/>
    </location>
</feature>
<evidence type="ECO:0000313" key="11">
    <source>
        <dbReference type="Proteomes" id="UP000566324"/>
    </source>
</evidence>
<feature type="active site" description="Nucleophile; methyl group acceptor" evidence="8">
    <location>
        <position position="144"/>
    </location>
</feature>
<evidence type="ECO:0000256" key="3">
    <source>
        <dbReference type="ARBA" id="ARBA00022603"/>
    </source>
</evidence>